<dbReference type="EMBL" id="AAPI01000003">
    <property type="protein sequence ID" value="EAS47330.1"/>
    <property type="molecule type" value="Genomic_DNA"/>
</dbReference>
<comment type="caution">
    <text evidence="2">The sequence shown here is derived from an EMBL/GenBank/DDBJ whole genome shotgun (WGS) entry which is preliminary data.</text>
</comment>
<keyword evidence="1" id="KW-0732">Signal</keyword>
<evidence type="ECO:0000313" key="3">
    <source>
        <dbReference type="Proteomes" id="UP000005555"/>
    </source>
</evidence>
<sequence>MTKLITCLLFCCLPLSAFAQPELKGSPNDLRQFLYPSEKIVTLRAEAEKKAYSDKAIISLVITSEDQQLSTSISNNMALRESISKQLVTAGINPEHIKSSKFSTSPQYVWFGKKPDSYKVVNRMAITIMQESQLKTLASVADSREEIELSDIAFEHSSKDAFKNQVKQLALEKIMKQKALYEKSLGVTLTPVSFRDNRLWIKGTQGAQMLEEIVVTATKRNHSYNDKSLTAAKTNAPRSVESSFDEIVYSAELFVDFSAVTDKTQ</sequence>
<dbReference type="InterPro" id="IPR052022">
    <property type="entry name" value="26kDa_periplasmic_antigen"/>
</dbReference>
<name>Q1YS76_9GAMM</name>
<protein>
    <submittedName>
        <fullName evidence="2">Outer membrane protein</fullName>
    </submittedName>
</protein>
<dbReference type="PANTHER" id="PTHR34387:SF2">
    <property type="entry name" value="SLR1258 PROTEIN"/>
    <property type="match status" value="1"/>
</dbReference>
<dbReference type="Pfam" id="PF04402">
    <property type="entry name" value="SIMPL"/>
    <property type="match status" value="1"/>
</dbReference>
<dbReference type="OrthoDB" id="6196268at2"/>
<dbReference type="AlphaFoldDB" id="Q1YS76"/>
<dbReference type="HOGENOM" id="CLU_1073368_0_0_6"/>
<dbReference type="Proteomes" id="UP000005555">
    <property type="component" value="Unassembled WGS sequence"/>
</dbReference>
<keyword evidence="3" id="KW-1185">Reference proteome</keyword>
<proteinExistence type="predicted"/>
<evidence type="ECO:0000256" key="1">
    <source>
        <dbReference type="SAM" id="SignalP"/>
    </source>
</evidence>
<feature type="signal peptide" evidence="1">
    <location>
        <begin position="1"/>
        <end position="19"/>
    </location>
</feature>
<feature type="chain" id="PRO_5004197811" evidence="1">
    <location>
        <begin position="20"/>
        <end position="265"/>
    </location>
</feature>
<gene>
    <name evidence="2" type="ORF">GB2207_11953</name>
</gene>
<organism evidence="2 3">
    <name type="scientific">gamma proteobacterium HTCC2207</name>
    <dbReference type="NCBI Taxonomy" id="314287"/>
    <lineage>
        <taxon>Bacteria</taxon>
        <taxon>Pseudomonadati</taxon>
        <taxon>Pseudomonadota</taxon>
        <taxon>Gammaproteobacteria</taxon>
        <taxon>Cellvibrionales</taxon>
        <taxon>Porticoccaceae</taxon>
        <taxon>SAR92 clade</taxon>
    </lineage>
</organism>
<dbReference type="InterPro" id="IPR007497">
    <property type="entry name" value="SIMPL/DUF541"/>
</dbReference>
<dbReference type="PANTHER" id="PTHR34387">
    <property type="entry name" value="SLR1258 PROTEIN"/>
    <property type="match status" value="1"/>
</dbReference>
<reference evidence="2 3" key="1">
    <citation type="submission" date="2006-03" db="EMBL/GenBank/DDBJ databases">
        <authorList>
            <person name="Giovannoni S.J."/>
            <person name="Cho J.-C."/>
            <person name="Ferriera S."/>
            <person name="Johnson J."/>
            <person name="Kravitz S."/>
            <person name="Halpern A."/>
            <person name="Remington K."/>
            <person name="Beeson K."/>
            <person name="Tran B."/>
            <person name="Rogers Y.-H."/>
            <person name="Friedman R."/>
            <person name="Venter J.C."/>
        </authorList>
    </citation>
    <scope>NUCLEOTIDE SEQUENCE [LARGE SCALE GENOMIC DNA]</scope>
    <source>
        <strain evidence="2 3">HTCC2207</strain>
    </source>
</reference>
<dbReference type="Gene3D" id="3.30.70.2970">
    <property type="entry name" value="Protein of unknown function (DUF541), domain 2"/>
    <property type="match status" value="1"/>
</dbReference>
<dbReference type="GO" id="GO:0006974">
    <property type="term" value="P:DNA damage response"/>
    <property type="evidence" value="ECO:0007669"/>
    <property type="project" value="TreeGrafter"/>
</dbReference>
<evidence type="ECO:0000313" key="2">
    <source>
        <dbReference type="EMBL" id="EAS47330.1"/>
    </source>
</evidence>
<dbReference type="eggNOG" id="COG2968">
    <property type="taxonomic scope" value="Bacteria"/>
</dbReference>
<accession>Q1YS76</accession>
<dbReference type="STRING" id="314287.GB2207_11953"/>